<organism evidence="8">
    <name type="scientific">Zeugodacus cucurbitae</name>
    <name type="common">Melon fruit fly</name>
    <name type="synonym">Bactrocera cucurbitae</name>
    <dbReference type="NCBI Taxonomy" id="28588"/>
    <lineage>
        <taxon>Eukaryota</taxon>
        <taxon>Metazoa</taxon>
        <taxon>Ecdysozoa</taxon>
        <taxon>Arthropoda</taxon>
        <taxon>Hexapoda</taxon>
        <taxon>Insecta</taxon>
        <taxon>Pterygota</taxon>
        <taxon>Neoptera</taxon>
        <taxon>Endopterygota</taxon>
        <taxon>Diptera</taxon>
        <taxon>Brachycera</taxon>
        <taxon>Muscomorpha</taxon>
        <taxon>Tephritoidea</taxon>
        <taxon>Tephritidae</taxon>
        <taxon>Zeugodacus</taxon>
        <taxon>Zeugodacus</taxon>
    </lineage>
</organism>
<evidence type="ECO:0000256" key="4">
    <source>
        <dbReference type="ARBA" id="ARBA00022989"/>
    </source>
</evidence>
<evidence type="ECO:0000313" key="8">
    <source>
        <dbReference type="EMBL" id="JAC97649.1"/>
    </source>
</evidence>
<dbReference type="CDD" id="cd03127">
    <property type="entry name" value="tetraspanin_LEL"/>
    <property type="match status" value="1"/>
</dbReference>
<sequence length="247" mass="26805">MSLLTGSANTIKYVLFAFNLIFMITGIILIAVGVGVASVFYGYQVLLAGNFFSIPTFLIVIGVFVILISFFGCWGALKENYCLTLIFAILLGLIFILELAAGISGYVLRSDASDLLNKSLQGALKEYSEVDEKNSYTMIWDYVQTTFDCCGVNSYADWSQFNGSLPLSCCVIPTGVVGTYSCTNKTESSRLHGKGCLTEFSNFIEAHAVSLGACGIVLAIIQFFGVLFACYIAREIKIRNGITGFMG</sequence>
<evidence type="ECO:0000256" key="1">
    <source>
        <dbReference type="ARBA" id="ARBA00004141"/>
    </source>
</evidence>
<evidence type="ECO:0000256" key="7">
    <source>
        <dbReference type="RuleBase" id="RU361218"/>
    </source>
</evidence>
<dbReference type="PANTHER" id="PTHR19282">
    <property type="entry name" value="TETRASPANIN"/>
    <property type="match status" value="1"/>
</dbReference>
<dbReference type="EMBL" id="GBXI01016642">
    <property type="protein sequence ID" value="JAC97649.1"/>
    <property type="molecule type" value="Transcribed_RNA"/>
</dbReference>
<dbReference type="RefSeq" id="XP_011176670.1">
    <property type="nucleotide sequence ID" value="XM_011178368.3"/>
</dbReference>
<dbReference type="Gene3D" id="1.10.1450.10">
    <property type="entry name" value="Tetraspanin"/>
    <property type="match status" value="1"/>
</dbReference>
<dbReference type="Pfam" id="PF00335">
    <property type="entry name" value="Tetraspanin"/>
    <property type="match status" value="1"/>
</dbReference>
<dbReference type="PIRSF" id="PIRSF002419">
    <property type="entry name" value="Tetraspanin"/>
    <property type="match status" value="1"/>
</dbReference>
<dbReference type="InterPro" id="IPR018499">
    <property type="entry name" value="Tetraspanin/Peripherin"/>
</dbReference>
<reference evidence="8" key="2">
    <citation type="journal article" date="2015" name="Gigascience">
        <title>Reconstructing a comprehensive transcriptome assembly of a white-pupal translocated strain of the pest fruit fly Bactrocera cucurbitae.</title>
        <authorList>
            <person name="Sim S.B."/>
            <person name="Calla B."/>
            <person name="Hall B."/>
            <person name="DeRego T."/>
            <person name="Geib S.M."/>
        </authorList>
    </citation>
    <scope>NUCLEOTIDE SEQUENCE</scope>
</reference>
<dbReference type="InterPro" id="IPR008952">
    <property type="entry name" value="Tetraspanin_EC2_sf"/>
</dbReference>
<dbReference type="CTD" id="24589127"/>
<protein>
    <recommendedName>
        <fullName evidence="7">Tetraspanin</fullName>
    </recommendedName>
</protein>
<proteinExistence type="inferred from homology"/>
<keyword evidence="6" id="KW-1015">Disulfide bond</keyword>
<dbReference type="InterPro" id="IPR000301">
    <property type="entry name" value="Tetraspanin_animals"/>
</dbReference>
<evidence type="ECO:0000256" key="3">
    <source>
        <dbReference type="ARBA" id="ARBA00022692"/>
    </source>
</evidence>
<dbReference type="SUPFAM" id="SSF48652">
    <property type="entry name" value="Tetraspanin"/>
    <property type="match status" value="1"/>
</dbReference>
<dbReference type="OrthoDB" id="10033535at2759"/>
<dbReference type="RefSeq" id="XP_011176672.1">
    <property type="nucleotide sequence ID" value="XM_011178370.3"/>
</dbReference>
<reference evidence="8" key="1">
    <citation type="submission" date="2014-11" db="EMBL/GenBank/DDBJ databases">
        <authorList>
            <person name="Geib S."/>
        </authorList>
    </citation>
    <scope>NUCLEOTIDE SEQUENCE</scope>
</reference>
<name>A0A0A1WGM2_ZEUCU</name>
<evidence type="ECO:0000256" key="6">
    <source>
        <dbReference type="PIRSR" id="PIRSR002419-1"/>
    </source>
</evidence>
<gene>
    <name evidence="8" type="primary">Cd63_1</name>
    <name evidence="8" type="ORF">g.8979</name>
</gene>
<comment type="similarity">
    <text evidence="2 7">Belongs to the tetraspanin (TM4SF) family.</text>
</comment>
<feature type="transmembrane region" description="Helical" evidence="7">
    <location>
        <begin position="208"/>
        <end position="233"/>
    </location>
</feature>
<dbReference type="PRINTS" id="PR00259">
    <property type="entry name" value="TMFOUR"/>
</dbReference>
<dbReference type="PANTHER" id="PTHR19282:SF456">
    <property type="entry name" value="CD63 MOLECULE"/>
    <property type="match status" value="1"/>
</dbReference>
<dbReference type="AlphaFoldDB" id="A0A0A1WGM2"/>
<feature type="transmembrane region" description="Helical" evidence="7">
    <location>
        <begin position="12"/>
        <end position="40"/>
    </location>
</feature>
<feature type="transmembrane region" description="Helical" evidence="7">
    <location>
        <begin position="81"/>
        <end position="108"/>
    </location>
</feature>
<accession>A0A0A1WGM2</accession>
<evidence type="ECO:0000256" key="5">
    <source>
        <dbReference type="ARBA" id="ARBA00023136"/>
    </source>
</evidence>
<evidence type="ECO:0000256" key="2">
    <source>
        <dbReference type="ARBA" id="ARBA00006840"/>
    </source>
</evidence>
<feature type="transmembrane region" description="Helical" evidence="7">
    <location>
        <begin position="52"/>
        <end position="74"/>
    </location>
</feature>
<keyword evidence="5 7" id="KW-0472">Membrane</keyword>
<keyword evidence="4 7" id="KW-1133">Transmembrane helix</keyword>
<comment type="subcellular location">
    <subcellularLocation>
        <location evidence="1 7">Membrane</location>
        <topology evidence="1 7">Multi-pass membrane protein</topology>
    </subcellularLocation>
</comment>
<dbReference type="GeneID" id="105208492"/>
<dbReference type="GO" id="GO:0005886">
    <property type="term" value="C:plasma membrane"/>
    <property type="evidence" value="ECO:0007669"/>
    <property type="project" value="TreeGrafter"/>
</dbReference>
<feature type="disulfide bond" evidence="6">
    <location>
        <begin position="150"/>
        <end position="169"/>
    </location>
</feature>
<keyword evidence="3 7" id="KW-0812">Transmembrane</keyword>